<evidence type="ECO:0000256" key="1">
    <source>
        <dbReference type="SAM" id="Coils"/>
    </source>
</evidence>
<feature type="compositionally biased region" description="Basic and acidic residues" evidence="2">
    <location>
        <begin position="1"/>
        <end position="18"/>
    </location>
</feature>
<feature type="compositionally biased region" description="Basic and acidic residues" evidence="2">
    <location>
        <begin position="26"/>
        <end position="40"/>
    </location>
</feature>
<gene>
    <name evidence="3" type="ORF">LUZ62_040106</name>
</gene>
<comment type="caution">
    <text evidence="3">The sequence shown here is derived from an EMBL/GenBank/DDBJ whole genome shotgun (WGS) entry which is preliminary data.</text>
</comment>
<dbReference type="PANTHER" id="PTHR31071:SF9">
    <property type="entry name" value="INTRACELLULAR PROTEIN TRANSPORT PROTEIN USO1-RELATED"/>
    <property type="match status" value="1"/>
</dbReference>
<feature type="coiled-coil region" evidence="1">
    <location>
        <begin position="252"/>
        <end position="308"/>
    </location>
</feature>
<keyword evidence="1" id="KW-0175">Coiled coil</keyword>
<protein>
    <submittedName>
        <fullName evidence="3">Intracellular protein transporter USO1-like protein</fullName>
    </submittedName>
</protein>
<dbReference type="AlphaFoldDB" id="A0AAV8F9A7"/>
<keyword evidence="4" id="KW-1185">Reference proteome</keyword>
<feature type="region of interest" description="Disordered" evidence="2">
    <location>
        <begin position="1"/>
        <end position="189"/>
    </location>
</feature>
<evidence type="ECO:0000313" key="3">
    <source>
        <dbReference type="EMBL" id="KAJ4788860.1"/>
    </source>
</evidence>
<evidence type="ECO:0000313" key="4">
    <source>
        <dbReference type="Proteomes" id="UP001140206"/>
    </source>
</evidence>
<organism evidence="3 4">
    <name type="scientific">Rhynchospora pubera</name>
    <dbReference type="NCBI Taxonomy" id="906938"/>
    <lineage>
        <taxon>Eukaryota</taxon>
        <taxon>Viridiplantae</taxon>
        <taxon>Streptophyta</taxon>
        <taxon>Embryophyta</taxon>
        <taxon>Tracheophyta</taxon>
        <taxon>Spermatophyta</taxon>
        <taxon>Magnoliopsida</taxon>
        <taxon>Liliopsida</taxon>
        <taxon>Poales</taxon>
        <taxon>Cyperaceae</taxon>
        <taxon>Cyperoideae</taxon>
        <taxon>Rhynchosporeae</taxon>
        <taxon>Rhynchospora</taxon>
    </lineage>
</organism>
<dbReference type="Proteomes" id="UP001140206">
    <property type="component" value="Chromosome 2"/>
</dbReference>
<reference evidence="3" key="1">
    <citation type="submission" date="2022-08" db="EMBL/GenBank/DDBJ databases">
        <authorList>
            <person name="Marques A."/>
        </authorList>
    </citation>
    <scope>NUCLEOTIDE SEQUENCE</scope>
    <source>
        <strain evidence="3">RhyPub2mFocal</strain>
        <tissue evidence="3">Leaves</tissue>
    </source>
</reference>
<proteinExistence type="predicted"/>
<dbReference type="EMBL" id="JAMFTS010000002">
    <property type="protein sequence ID" value="KAJ4788860.1"/>
    <property type="molecule type" value="Genomic_DNA"/>
</dbReference>
<evidence type="ECO:0000256" key="2">
    <source>
        <dbReference type="SAM" id="MobiDB-lite"/>
    </source>
</evidence>
<feature type="compositionally biased region" description="Basic and acidic residues" evidence="2">
    <location>
        <begin position="171"/>
        <end position="181"/>
    </location>
</feature>
<feature type="compositionally biased region" description="Gly residues" evidence="2">
    <location>
        <begin position="76"/>
        <end position="88"/>
    </location>
</feature>
<dbReference type="InterPro" id="IPR043424">
    <property type="entry name" value="BLT-like"/>
</dbReference>
<name>A0AAV8F9A7_9POAL</name>
<dbReference type="PANTHER" id="PTHR31071">
    <property type="entry name" value="GB|AAF24581.1"/>
    <property type="match status" value="1"/>
</dbReference>
<sequence>MEGKKQEIETANDEEGKGTRGSSSQKRGEQRGHTAKEEFLGLKLRRGIAAAGRKSGGGSHTPVPTWKMEPDDDLVVGGGGGGGGGEEGVVGADQVGPSSDKGRRSSVSARQLGASLWEIQSLAPRNKNGRRGSVSGAHRQRHGKGVEDEDGADDEIRSCASLRQHRTGSLLEKHRVRERGSRAPLPGSPASYCSSIGAAAVNHAMTPSCSSEIIKMTHREGRHNLKTSTELLKVLNRIWTLEEQQESHVSIIKSLKTELQQAHMRVKELEGLFKHVSDEKLVKKSREKEKLKEAVQSLQVELLEERRVRKHSEHLHKKLGKDLNELKGAFLKAVKDFDKEKRANSLLEDLCDEFAKGIRDYEEEVRLLKQGNDYKDESHKFDRLILQVAEAWLDERMQLQMAEARGDLVEKTAIVERLSGEFKSFLHSRLAPNKADNNRNGNFRRQSLESVHLNGTSAPRVAEEDDSDSVASDLHCFELDMRANGKPSNSKTKFDSNRENITNVKEIKSPDMGMQFCASDPPQRHSVQRKLSYLEDACKSNSCEIVEVEGNLHKNFERSAEPSRLTRVNTLKAKLMEARLEGRQARLKASSDVVLAGMK</sequence>
<accession>A0AAV8F9A7</accession>